<evidence type="ECO:0000259" key="1">
    <source>
        <dbReference type="Pfam" id="PF14311"/>
    </source>
</evidence>
<dbReference type="RefSeq" id="WP_374702215.1">
    <property type="nucleotide sequence ID" value="NZ_FMBE01000013.1"/>
</dbReference>
<dbReference type="PANTHER" id="PTHR37317:SF1">
    <property type="entry name" value="ZINC-RIBBON DOMAIN-CONTAINING PROTEIN-RELATED"/>
    <property type="match status" value="1"/>
</dbReference>
<name>A0A1C4B682_9BACI</name>
<accession>A0A1C4B682</accession>
<feature type="domain" description="Treble clef zinc finger" evidence="1">
    <location>
        <begin position="240"/>
        <end position="298"/>
    </location>
</feature>
<gene>
    <name evidence="2" type="ORF">BC05F1_01142</name>
</gene>
<evidence type="ECO:0000313" key="3">
    <source>
        <dbReference type="Proteomes" id="UP000196052"/>
    </source>
</evidence>
<organism evidence="2 3">
    <name type="scientific">Bacillus wiedmannii</name>
    <dbReference type="NCBI Taxonomy" id="1890302"/>
    <lineage>
        <taxon>Bacteria</taxon>
        <taxon>Bacillati</taxon>
        <taxon>Bacillota</taxon>
        <taxon>Bacilli</taxon>
        <taxon>Bacillales</taxon>
        <taxon>Bacillaceae</taxon>
        <taxon>Bacillus</taxon>
        <taxon>Bacillus cereus group</taxon>
    </lineage>
</organism>
<dbReference type="PANTHER" id="PTHR37317">
    <property type="entry name" value="BLR8090 PROTEIN"/>
    <property type="match status" value="1"/>
</dbReference>
<protein>
    <recommendedName>
        <fullName evidence="1">Treble clef zinc finger domain-containing protein</fullName>
    </recommendedName>
</protein>
<dbReference type="Pfam" id="PF14311">
    <property type="entry name" value="DUF4379"/>
    <property type="match status" value="4"/>
</dbReference>
<feature type="domain" description="Treble clef zinc finger" evidence="1">
    <location>
        <begin position="99"/>
        <end position="154"/>
    </location>
</feature>
<dbReference type="InterPro" id="IPR025487">
    <property type="entry name" value="DUF4379"/>
</dbReference>
<feature type="domain" description="Treble clef zinc finger" evidence="1">
    <location>
        <begin position="19"/>
        <end position="73"/>
    </location>
</feature>
<sequence length="341" mass="40170">MITLTTNLASYEKGLSNKLLSEWHPTKNNGIDPNELTYGSYEYLWWLCAEGHEWGATPEERLKKNEECPECLKKNRAQKKTNEKENKASKTLREVDPELAKQWHPTKNGDITPDNVPFDEKWTSYWWQCKRSHSWEESIKRRHDHKTVCGYCSDKLVNEENCLANRYPDLAKEWFVFENTNLGDIITPYDVVYNSKEIVHWLCEQGHIWEERISKRVKNDIECPICLKLKKSLAVLNPKLAQEWHPTKNSYSFSSKRPEDVAANSYEYVWWLCPTCNNEYQARVSQRNTGNEHCKICHPPTSKPKNSTKPNKKGTYNTVRDIEDQRIIFENTLRNKLNKNK</sequence>
<evidence type="ECO:0000313" key="2">
    <source>
        <dbReference type="EMBL" id="SCC02401.1"/>
    </source>
</evidence>
<reference evidence="3" key="1">
    <citation type="submission" date="2016-08" db="EMBL/GenBank/DDBJ databases">
        <authorList>
            <person name="Loux V."/>
            <person name="Rue O."/>
        </authorList>
    </citation>
    <scope>NUCLEOTIDE SEQUENCE [LARGE SCALE GENOMIC DNA]</scope>
    <source>
        <strain evidence="3">INRA Bc05-F1</strain>
    </source>
</reference>
<dbReference type="EMBL" id="FMBE01000013">
    <property type="protein sequence ID" value="SCC02401.1"/>
    <property type="molecule type" value="Genomic_DNA"/>
</dbReference>
<dbReference type="AlphaFoldDB" id="A0A1C4B682"/>
<dbReference type="Proteomes" id="UP000196052">
    <property type="component" value="Unassembled WGS sequence"/>
</dbReference>
<proteinExistence type="predicted"/>
<feature type="domain" description="Treble clef zinc finger" evidence="1">
    <location>
        <begin position="181"/>
        <end position="226"/>
    </location>
</feature>